<name>A0AC60QW47_IXOPE</name>
<evidence type="ECO:0000313" key="2">
    <source>
        <dbReference type="Proteomes" id="UP000805193"/>
    </source>
</evidence>
<gene>
    <name evidence="1" type="ORF">HPB47_014416</name>
</gene>
<comment type="caution">
    <text evidence="1">The sequence shown here is derived from an EMBL/GenBank/DDBJ whole genome shotgun (WGS) entry which is preliminary data.</text>
</comment>
<accession>A0AC60QW47</accession>
<sequence>MAKTTVWDDFRSILEESTGTKLDDLTKLIRDAVKAATVEALIEKEAPIPNTRLLSLWCKRTNHLRCYRRTRK</sequence>
<organism evidence="1 2">
    <name type="scientific">Ixodes persulcatus</name>
    <name type="common">Taiga tick</name>
    <dbReference type="NCBI Taxonomy" id="34615"/>
    <lineage>
        <taxon>Eukaryota</taxon>
        <taxon>Metazoa</taxon>
        <taxon>Ecdysozoa</taxon>
        <taxon>Arthropoda</taxon>
        <taxon>Chelicerata</taxon>
        <taxon>Arachnida</taxon>
        <taxon>Acari</taxon>
        <taxon>Parasitiformes</taxon>
        <taxon>Ixodida</taxon>
        <taxon>Ixodoidea</taxon>
        <taxon>Ixodidae</taxon>
        <taxon>Ixodinae</taxon>
        <taxon>Ixodes</taxon>
    </lineage>
</organism>
<reference evidence="1 2" key="1">
    <citation type="journal article" date="2020" name="Cell">
        <title>Large-Scale Comparative Analyses of Tick Genomes Elucidate Their Genetic Diversity and Vector Capacities.</title>
        <authorList>
            <consortium name="Tick Genome and Microbiome Consortium (TIGMIC)"/>
            <person name="Jia N."/>
            <person name="Wang J."/>
            <person name="Shi W."/>
            <person name="Du L."/>
            <person name="Sun Y."/>
            <person name="Zhan W."/>
            <person name="Jiang J.F."/>
            <person name="Wang Q."/>
            <person name="Zhang B."/>
            <person name="Ji P."/>
            <person name="Bell-Sakyi L."/>
            <person name="Cui X.M."/>
            <person name="Yuan T.T."/>
            <person name="Jiang B.G."/>
            <person name="Yang W.F."/>
            <person name="Lam T.T."/>
            <person name="Chang Q.C."/>
            <person name="Ding S.J."/>
            <person name="Wang X.J."/>
            <person name="Zhu J.G."/>
            <person name="Ruan X.D."/>
            <person name="Zhao L."/>
            <person name="Wei J.T."/>
            <person name="Ye R.Z."/>
            <person name="Que T.C."/>
            <person name="Du C.H."/>
            <person name="Zhou Y.H."/>
            <person name="Cheng J.X."/>
            <person name="Dai P.F."/>
            <person name="Guo W.B."/>
            <person name="Han X.H."/>
            <person name="Huang E.J."/>
            <person name="Li L.F."/>
            <person name="Wei W."/>
            <person name="Gao Y.C."/>
            <person name="Liu J.Z."/>
            <person name="Shao H.Z."/>
            <person name="Wang X."/>
            <person name="Wang C.C."/>
            <person name="Yang T.C."/>
            <person name="Huo Q.B."/>
            <person name="Li W."/>
            <person name="Chen H.Y."/>
            <person name="Chen S.E."/>
            <person name="Zhou L.G."/>
            <person name="Ni X.B."/>
            <person name="Tian J.H."/>
            <person name="Sheng Y."/>
            <person name="Liu T."/>
            <person name="Pan Y.S."/>
            <person name="Xia L.Y."/>
            <person name="Li J."/>
            <person name="Zhao F."/>
            <person name="Cao W.C."/>
        </authorList>
    </citation>
    <scope>NUCLEOTIDE SEQUENCE [LARGE SCALE GENOMIC DNA]</scope>
    <source>
        <strain evidence="1">Iper-2018</strain>
    </source>
</reference>
<evidence type="ECO:0000313" key="1">
    <source>
        <dbReference type="EMBL" id="KAG0443889.1"/>
    </source>
</evidence>
<dbReference type="Proteomes" id="UP000805193">
    <property type="component" value="Unassembled WGS sequence"/>
</dbReference>
<protein>
    <submittedName>
        <fullName evidence="1">Uncharacterized protein</fullName>
    </submittedName>
</protein>
<dbReference type="EMBL" id="JABSTQ010002766">
    <property type="protein sequence ID" value="KAG0443889.1"/>
    <property type="molecule type" value="Genomic_DNA"/>
</dbReference>
<proteinExistence type="predicted"/>
<keyword evidence="2" id="KW-1185">Reference proteome</keyword>